<dbReference type="OrthoDB" id="3270451at2759"/>
<name>A0A0C2WJ32_AMAMK</name>
<evidence type="ECO:0000313" key="2">
    <source>
        <dbReference type="Proteomes" id="UP000054549"/>
    </source>
</evidence>
<gene>
    <name evidence="1" type="ORF">M378DRAFT_181892</name>
</gene>
<evidence type="ECO:0008006" key="3">
    <source>
        <dbReference type="Google" id="ProtNLM"/>
    </source>
</evidence>
<feature type="non-terminal residue" evidence="1">
    <location>
        <position position="1"/>
    </location>
</feature>
<dbReference type="EMBL" id="KN818406">
    <property type="protein sequence ID" value="KIL56676.1"/>
    <property type="molecule type" value="Genomic_DNA"/>
</dbReference>
<dbReference type="STRING" id="946122.A0A0C2WJ32"/>
<keyword evidence="2" id="KW-1185">Reference proteome</keyword>
<dbReference type="AlphaFoldDB" id="A0A0C2WJ32"/>
<evidence type="ECO:0000313" key="1">
    <source>
        <dbReference type="EMBL" id="KIL56676.1"/>
    </source>
</evidence>
<dbReference type="Gene3D" id="2.60.120.650">
    <property type="entry name" value="Cupin"/>
    <property type="match status" value="1"/>
</dbReference>
<reference evidence="1 2" key="1">
    <citation type="submission" date="2014-04" db="EMBL/GenBank/DDBJ databases">
        <title>Evolutionary Origins and Diversification of the Mycorrhizal Mutualists.</title>
        <authorList>
            <consortium name="DOE Joint Genome Institute"/>
            <consortium name="Mycorrhizal Genomics Consortium"/>
            <person name="Kohler A."/>
            <person name="Kuo A."/>
            <person name="Nagy L.G."/>
            <person name="Floudas D."/>
            <person name="Copeland A."/>
            <person name="Barry K.W."/>
            <person name="Cichocki N."/>
            <person name="Veneault-Fourrey C."/>
            <person name="LaButti K."/>
            <person name="Lindquist E.A."/>
            <person name="Lipzen A."/>
            <person name="Lundell T."/>
            <person name="Morin E."/>
            <person name="Murat C."/>
            <person name="Riley R."/>
            <person name="Ohm R."/>
            <person name="Sun H."/>
            <person name="Tunlid A."/>
            <person name="Henrissat B."/>
            <person name="Grigoriev I.V."/>
            <person name="Hibbett D.S."/>
            <person name="Martin F."/>
        </authorList>
    </citation>
    <scope>NUCLEOTIDE SEQUENCE [LARGE SCALE GENOMIC DNA]</scope>
    <source>
        <strain evidence="1 2">Koide BX008</strain>
    </source>
</reference>
<protein>
    <recommendedName>
        <fullName evidence="3">JmjC domain-containing protein</fullName>
    </recommendedName>
</protein>
<dbReference type="Proteomes" id="UP000054549">
    <property type="component" value="Unassembled WGS sequence"/>
</dbReference>
<accession>A0A0C2WJ32</accession>
<organism evidence="1 2">
    <name type="scientific">Amanita muscaria (strain Koide BX008)</name>
    <dbReference type="NCBI Taxonomy" id="946122"/>
    <lineage>
        <taxon>Eukaryota</taxon>
        <taxon>Fungi</taxon>
        <taxon>Dikarya</taxon>
        <taxon>Basidiomycota</taxon>
        <taxon>Agaricomycotina</taxon>
        <taxon>Agaricomycetes</taxon>
        <taxon>Agaricomycetidae</taxon>
        <taxon>Agaricales</taxon>
        <taxon>Pluteineae</taxon>
        <taxon>Amanitaceae</taxon>
        <taxon>Amanita</taxon>
    </lineage>
</organism>
<sequence length="241" mass="27072">RPKVTIFAVVTICPIAASDGVYVLLREHITTFTVNSCDGFGTYVSPQSGVKLWMVAVPKPETTFDRFASVDVFMDQYAIGKSNDDRWDWEAVLLKPGMTFIMRPNTPHVVYTLESSICQGGHFYATSTLQDTCYGIMHTFVAGGFITNTEHTQDALRILCRMIAFYHASFVRAEKDDDDDVKRKESPFHHLPNINKFEGLMDLLSLCCIAELGNVLCDWSYKSTEGREQGNSLVGFLKITN</sequence>
<dbReference type="InParanoid" id="A0A0C2WJ32"/>
<proteinExistence type="predicted"/>
<dbReference type="HOGENOM" id="CLU_1154019_0_0_1"/>